<dbReference type="PANTHER" id="PTHR35093:SF8">
    <property type="entry name" value="OUTER MEMBRANE PROTEIN NMB0088-RELATED"/>
    <property type="match status" value="1"/>
</dbReference>
<evidence type="ECO:0000256" key="8">
    <source>
        <dbReference type="SAM" id="SignalP"/>
    </source>
</evidence>
<evidence type="ECO:0000256" key="3">
    <source>
        <dbReference type="ARBA" id="ARBA00022452"/>
    </source>
</evidence>
<comment type="caution">
    <text evidence="9">The sequence shown here is derived from an EMBL/GenBank/DDBJ whole genome shotgun (WGS) entry which is preliminary data.</text>
</comment>
<feature type="chain" id="PRO_5045963306" evidence="8">
    <location>
        <begin position="23"/>
        <end position="461"/>
    </location>
</feature>
<evidence type="ECO:0000256" key="6">
    <source>
        <dbReference type="ARBA" id="ARBA00023136"/>
    </source>
</evidence>
<name>A0ABU3WAU0_9GAMM</name>
<protein>
    <submittedName>
        <fullName evidence="9">Outer membrane protein transport protein</fullName>
    </submittedName>
</protein>
<dbReference type="PANTHER" id="PTHR35093">
    <property type="entry name" value="OUTER MEMBRANE PROTEIN NMB0088-RELATED"/>
    <property type="match status" value="1"/>
</dbReference>
<keyword evidence="10" id="KW-1185">Reference proteome</keyword>
<evidence type="ECO:0000313" key="9">
    <source>
        <dbReference type="EMBL" id="MDV2467526.1"/>
    </source>
</evidence>
<keyword evidence="3" id="KW-1134">Transmembrane beta strand</keyword>
<dbReference type="SUPFAM" id="SSF56935">
    <property type="entry name" value="Porins"/>
    <property type="match status" value="1"/>
</dbReference>
<dbReference type="Gene3D" id="2.40.160.60">
    <property type="entry name" value="Outer membrane protein transport protein (OMPP1/FadL/TodX)"/>
    <property type="match status" value="1"/>
</dbReference>
<dbReference type="InterPro" id="IPR005017">
    <property type="entry name" value="OMPP1/FadL/TodX"/>
</dbReference>
<evidence type="ECO:0000256" key="1">
    <source>
        <dbReference type="ARBA" id="ARBA00004571"/>
    </source>
</evidence>
<feature type="signal peptide" evidence="8">
    <location>
        <begin position="1"/>
        <end position="22"/>
    </location>
</feature>
<evidence type="ECO:0000256" key="5">
    <source>
        <dbReference type="ARBA" id="ARBA00022729"/>
    </source>
</evidence>
<dbReference type="EMBL" id="JASVDY010000001">
    <property type="protein sequence ID" value="MDV2467526.1"/>
    <property type="molecule type" value="Genomic_DNA"/>
</dbReference>
<keyword evidence="6" id="KW-0472">Membrane</keyword>
<evidence type="ECO:0000313" key="10">
    <source>
        <dbReference type="Proteomes" id="UP001278188"/>
    </source>
</evidence>
<comment type="subcellular location">
    <subcellularLocation>
        <location evidence="1">Cell outer membrane</location>
        <topology evidence="1">Multi-pass membrane protein</topology>
    </subcellularLocation>
</comment>
<proteinExistence type="inferred from homology"/>
<comment type="similarity">
    <text evidence="2">Belongs to the OmpP1/FadL family.</text>
</comment>
<dbReference type="Pfam" id="PF03349">
    <property type="entry name" value="Toluene_X"/>
    <property type="match status" value="1"/>
</dbReference>
<keyword evidence="7" id="KW-0998">Cell outer membrane</keyword>
<evidence type="ECO:0000256" key="4">
    <source>
        <dbReference type="ARBA" id="ARBA00022692"/>
    </source>
</evidence>
<gene>
    <name evidence="9" type="ORF">QR674_00785</name>
</gene>
<reference evidence="9 10" key="1">
    <citation type="submission" date="2023-06" db="EMBL/GenBank/DDBJ databases">
        <title>Genomic Analysis of Acinetobacter Strains Recovered from South Australian Aquatic Samples provides Insights into the Circulation of Antibiotic Resistance determinants in the Environment.</title>
        <authorList>
            <person name="Tobin L."/>
            <person name="Jarocki V.M."/>
            <person name="Kenyon J."/>
            <person name="Drigo B."/>
            <person name="Donner E."/>
            <person name="Djordjevic S.P."/>
            <person name="Hamidian M."/>
        </authorList>
    </citation>
    <scope>NUCLEOTIDE SEQUENCE [LARGE SCALE GENOMIC DNA]</scope>
    <source>
        <strain evidence="9 10">SAAc652</strain>
    </source>
</reference>
<keyword evidence="4" id="KW-0812">Transmembrane</keyword>
<accession>A0ABU3WAU0</accession>
<sequence>MKLKALSSAVLFACLPASTVFAAALDRSGQSISAFLQPGNYFEAGISVLDADVSGTMKEGWVPPNANIQGKGMGGSDLSDMAESYHFFNAALKVQMTENLSFGLIYDQPFGAKASYSANDKSFSETGTGQAALKDAGTFYKGGEGTSVDVQTQNLSFIFGYQPTENWNIYAGPVYQTVKGDVQLRGAAYGPFGGVLCPVMCSAMATGANKTPFKGYDASIGEDSAVGWLGGVAFQIPEIALKASLTYRSEIDHKVTVDETLGYVTNTLVAGQFPTLGQANITKINNDEGKTKITTPQSVNLDFQTGIMANTVAFAQLRWVDWSEFAIRPYKFGQLASGLSQALAGTPRGFDLVAYEKDQISANVGVGRKFNDLWAGTVMVGWDSGAGNPVSTLGPTEGYWSLGLGGQFSPTPQSFIQAGVKYFWLGDAKSQVASDFGTDTYAAEFKDNDAIGYSMKIGYRF</sequence>
<evidence type="ECO:0000256" key="2">
    <source>
        <dbReference type="ARBA" id="ARBA00008163"/>
    </source>
</evidence>
<dbReference type="RefSeq" id="WP_317081193.1">
    <property type="nucleotide sequence ID" value="NZ_JASVDY010000001.1"/>
</dbReference>
<keyword evidence="5 8" id="KW-0732">Signal</keyword>
<organism evidence="9 10">
    <name type="scientific">Acinetobacter chinensis</name>
    <dbReference type="NCBI Taxonomy" id="2004650"/>
    <lineage>
        <taxon>Bacteria</taxon>
        <taxon>Pseudomonadati</taxon>
        <taxon>Pseudomonadota</taxon>
        <taxon>Gammaproteobacteria</taxon>
        <taxon>Moraxellales</taxon>
        <taxon>Moraxellaceae</taxon>
        <taxon>Acinetobacter</taxon>
    </lineage>
</organism>
<evidence type="ECO:0000256" key="7">
    <source>
        <dbReference type="ARBA" id="ARBA00023237"/>
    </source>
</evidence>
<dbReference type="Proteomes" id="UP001278188">
    <property type="component" value="Unassembled WGS sequence"/>
</dbReference>